<accession>A0A850VGW8</accession>
<dbReference type="InterPro" id="IPR045119">
    <property type="entry name" value="SUN1-5"/>
</dbReference>
<dbReference type="EMBL" id="WAAD01003527">
    <property type="protein sequence ID" value="NWH43657.1"/>
    <property type="molecule type" value="Genomic_DNA"/>
</dbReference>
<dbReference type="PANTHER" id="PTHR12911:SF24">
    <property type="entry name" value="SUN DOMAIN-CONTAINING PROTEIN 3"/>
    <property type="match status" value="1"/>
</dbReference>
<feature type="domain" description="SUN" evidence="5">
    <location>
        <begin position="1"/>
        <end position="126"/>
    </location>
</feature>
<feature type="non-terminal residue" evidence="6">
    <location>
        <position position="126"/>
    </location>
</feature>
<reference evidence="6" key="1">
    <citation type="submission" date="2019-09" db="EMBL/GenBank/DDBJ databases">
        <title>Bird 10,000 Genomes (B10K) Project - Family phase.</title>
        <authorList>
            <person name="Zhang G."/>
        </authorList>
    </citation>
    <scope>NUCLEOTIDE SEQUENCE</scope>
    <source>
        <strain evidence="6">B10K-DU-002-48</strain>
        <tissue evidence="6">Muscle</tissue>
    </source>
</reference>
<evidence type="ECO:0000313" key="7">
    <source>
        <dbReference type="Proteomes" id="UP000632118"/>
    </source>
</evidence>
<comment type="caution">
    <text evidence="6">The sequence shown here is derived from an EMBL/GenBank/DDBJ whole genome shotgun (WGS) entry which is preliminary data.</text>
</comment>
<dbReference type="GO" id="GO:0043495">
    <property type="term" value="F:protein-membrane adaptor activity"/>
    <property type="evidence" value="ECO:0007669"/>
    <property type="project" value="TreeGrafter"/>
</dbReference>
<dbReference type="Proteomes" id="UP000632118">
    <property type="component" value="Unassembled WGS sequence"/>
</dbReference>
<dbReference type="Pfam" id="PF07738">
    <property type="entry name" value="Sad1_UNC"/>
    <property type="match status" value="2"/>
</dbReference>
<dbReference type="AlphaFoldDB" id="A0A850VGW8"/>
<dbReference type="GO" id="GO:0005637">
    <property type="term" value="C:nuclear inner membrane"/>
    <property type="evidence" value="ECO:0007669"/>
    <property type="project" value="UniProtKB-SubCell"/>
</dbReference>
<proteinExistence type="predicted"/>
<evidence type="ECO:0000256" key="2">
    <source>
        <dbReference type="ARBA" id="ARBA00022692"/>
    </source>
</evidence>
<evidence type="ECO:0000256" key="4">
    <source>
        <dbReference type="ARBA" id="ARBA00023136"/>
    </source>
</evidence>
<evidence type="ECO:0000256" key="3">
    <source>
        <dbReference type="ARBA" id="ARBA00022989"/>
    </source>
</evidence>
<feature type="non-terminal residue" evidence="6">
    <location>
        <position position="1"/>
    </location>
</feature>
<dbReference type="InterPro" id="IPR012919">
    <property type="entry name" value="SUN_dom"/>
</dbReference>
<organism evidence="6 7">
    <name type="scientific">Fregata magnificens</name>
    <name type="common">Magnificent frigatebird</name>
    <dbReference type="NCBI Taxonomy" id="37042"/>
    <lineage>
        <taxon>Eukaryota</taxon>
        <taxon>Metazoa</taxon>
        <taxon>Chordata</taxon>
        <taxon>Craniata</taxon>
        <taxon>Vertebrata</taxon>
        <taxon>Euteleostomi</taxon>
        <taxon>Archelosauria</taxon>
        <taxon>Archosauria</taxon>
        <taxon>Dinosauria</taxon>
        <taxon>Saurischia</taxon>
        <taxon>Theropoda</taxon>
        <taxon>Coelurosauria</taxon>
        <taxon>Aves</taxon>
        <taxon>Neognathae</taxon>
        <taxon>Neoaves</taxon>
        <taxon>Aequornithes</taxon>
        <taxon>Suliformes</taxon>
        <taxon>Fregatidae</taxon>
        <taxon>Fregata</taxon>
    </lineage>
</organism>
<evidence type="ECO:0000313" key="6">
    <source>
        <dbReference type="EMBL" id="NWH43657.1"/>
    </source>
</evidence>
<evidence type="ECO:0000256" key="1">
    <source>
        <dbReference type="ARBA" id="ARBA00004540"/>
    </source>
</evidence>
<dbReference type="PROSITE" id="PS51469">
    <property type="entry name" value="SUN"/>
    <property type="match status" value="1"/>
</dbReference>
<dbReference type="Gene3D" id="2.60.120.260">
    <property type="entry name" value="Galactose-binding domain-like"/>
    <property type="match status" value="1"/>
</dbReference>
<evidence type="ECO:0000259" key="5">
    <source>
        <dbReference type="PROSITE" id="PS51469"/>
    </source>
</evidence>
<keyword evidence="4" id="KW-0472">Membrane</keyword>
<keyword evidence="3" id="KW-1133">Transmembrane helix</keyword>
<comment type="subcellular location">
    <subcellularLocation>
        <location evidence="1">Nucleus inner membrane</location>
    </subcellularLocation>
</comment>
<gene>
    <name evidence="6" type="primary">Sun2_0</name>
    <name evidence="6" type="ORF">FREMAG_R03980</name>
</gene>
<protein>
    <submittedName>
        <fullName evidence="6">SUN2 protein</fullName>
    </submittedName>
</protein>
<dbReference type="PANTHER" id="PTHR12911">
    <property type="entry name" value="SAD1/UNC-84-LIKE PROTEIN-RELATED"/>
    <property type="match status" value="1"/>
</dbReference>
<name>A0A850VGW8_FREMA</name>
<dbReference type="GO" id="GO:0034993">
    <property type="term" value="C:meiotic nuclear membrane microtubule tethering complex"/>
    <property type="evidence" value="ECO:0007669"/>
    <property type="project" value="TreeGrafter"/>
</dbReference>
<keyword evidence="7" id="KW-1185">Reference proteome</keyword>
<dbReference type="OrthoDB" id="342281at2759"/>
<sequence length="126" mass="13742">SLGYCWPFQGSQSDVLIQLPAQIRPAAVTVQHTSKIAPLLGTVSSAPRDFTVSLSLCWALGAGTWPWGKAGLDEEGMDETLLGTFTYAMQKELTQAFPLQAQMGPFWFLKLGIQSNWGKPGYTGIY</sequence>
<keyword evidence="2" id="KW-0812">Transmembrane</keyword>